<evidence type="ECO:0000313" key="2">
    <source>
        <dbReference type="Proteomes" id="UP001303046"/>
    </source>
</evidence>
<dbReference type="EMBL" id="JAVFWL010000006">
    <property type="protein sequence ID" value="KAK6761701.1"/>
    <property type="molecule type" value="Genomic_DNA"/>
</dbReference>
<name>A0ABR1EIF0_NECAM</name>
<gene>
    <name evidence="1" type="primary">Necator_chrX.g22853</name>
    <name evidence="1" type="ORF">RB195_022690</name>
</gene>
<dbReference type="Proteomes" id="UP001303046">
    <property type="component" value="Unassembled WGS sequence"/>
</dbReference>
<comment type="caution">
    <text evidence="1">The sequence shown here is derived from an EMBL/GenBank/DDBJ whole genome shotgun (WGS) entry which is preliminary data.</text>
</comment>
<organism evidence="1 2">
    <name type="scientific">Necator americanus</name>
    <name type="common">Human hookworm</name>
    <dbReference type="NCBI Taxonomy" id="51031"/>
    <lineage>
        <taxon>Eukaryota</taxon>
        <taxon>Metazoa</taxon>
        <taxon>Ecdysozoa</taxon>
        <taxon>Nematoda</taxon>
        <taxon>Chromadorea</taxon>
        <taxon>Rhabditida</taxon>
        <taxon>Rhabditina</taxon>
        <taxon>Rhabditomorpha</taxon>
        <taxon>Strongyloidea</taxon>
        <taxon>Ancylostomatidae</taxon>
        <taxon>Bunostominae</taxon>
        <taxon>Necator</taxon>
    </lineage>
</organism>
<protein>
    <submittedName>
        <fullName evidence="1">Uncharacterized protein</fullName>
    </submittedName>
</protein>
<accession>A0ABR1EIF0</accession>
<reference evidence="1 2" key="1">
    <citation type="submission" date="2023-08" db="EMBL/GenBank/DDBJ databases">
        <title>A Necator americanus chromosomal reference genome.</title>
        <authorList>
            <person name="Ilik V."/>
            <person name="Petrzelkova K.J."/>
            <person name="Pardy F."/>
            <person name="Fuh T."/>
            <person name="Niatou-Singa F.S."/>
            <person name="Gouil Q."/>
            <person name="Baker L."/>
            <person name="Ritchie M.E."/>
            <person name="Jex A.R."/>
            <person name="Gazzola D."/>
            <person name="Li H."/>
            <person name="Toshio Fujiwara R."/>
            <person name="Zhan B."/>
            <person name="Aroian R.V."/>
            <person name="Pafco B."/>
            <person name="Schwarz E.M."/>
        </authorList>
    </citation>
    <scope>NUCLEOTIDE SEQUENCE [LARGE SCALE GENOMIC DNA]</scope>
    <source>
        <strain evidence="1 2">Aroian</strain>
        <tissue evidence="1">Whole animal</tissue>
    </source>
</reference>
<proteinExistence type="predicted"/>
<evidence type="ECO:0000313" key="1">
    <source>
        <dbReference type="EMBL" id="KAK6761701.1"/>
    </source>
</evidence>
<sequence length="130" mass="14367">MLNAFKEFCQRDGDVFAAGMDQLRAQLDTAERYLSIIAACNVQGLKRIIPDRLMEHREGTTCDGEAGFALDMNRRRIAAIRTSAGCTTSFEVAAGVGQEAVEEPFSFSLPSITSCEEQYNSVPLMSFQHH</sequence>
<keyword evidence="2" id="KW-1185">Reference proteome</keyword>